<protein>
    <submittedName>
        <fullName evidence="1">TldD/PmbA family protein</fullName>
    </submittedName>
</protein>
<feature type="non-terminal residue" evidence="1">
    <location>
        <position position="82"/>
    </location>
</feature>
<dbReference type="EMBL" id="JBHLYQ010000227">
    <property type="protein sequence ID" value="MFC0083036.1"/>
    <property type="molecule type" value="Genomic_DNA"/>
</dbReference>
<gene>
    <name evidence="1" type="ORF">ACFFRE_12950</name>
</gene>
<comment type="caution">
    <text evidence="1">The sequence shown here is derived from an EMBL/GenBank/DDBJ whole genome shotgun (WGS) entry which is preliminary data.</text>
</comment>
<proteinExistence type="predicted"/>
<reference evidence="1 2" key="1">
    <citation type="submission" date="2024-09" db="EMBL/GenBank/DDBJ databases">
        <authorList>
            <person name="Sun Q."/>
            <person name="Mori K."/>
        </authorList>
    </citation>
    <scope>NUCLEOTIDE SEQUENCE [LARGE SCALE GENOMIC DNA]</scope>
    <source>
        <strain evidence="1 2">JCM 15389</strain>
    </source>
</reference>
<accession>A0ABV6C868</accession>
<evidence type="ECO:0000313" key="2">
    <source>
        <dbReference type="Proteomes" id="UP001589788"/>
    </source>
</evidence>
<keyword evidence="2" id="KW-1185">Reference proteome</keyword>
<name>A0ABV6C868_9ACTN</name>
<sequence length="82" mass="8576">MSADRPVPGPEDWAAEAEVPAASLVEQVLARLPHGGVVLVNDHAGVEARFANGTLTTNGRRRRRSVTVVALDPRPEGLAAGV</sequence>
<organism evidence="1 2">
    <name type="scientific">Aciditerrimonas ferrireducens</name>
    <dbReference type="NCBI Taxonomy" id="667306"/>
    <lineage>
        <taxon>Bacteria</taxon>
        <taxon>Bacillati</taxon>
        <taxon>Actinomycetota</taxon>
        <taxon>Acidimicrobiia</taxon>
        <taxon>Acidimicrobiales</taxon>
        <taxon>Acidimicrobiaceae</taxon>
        <taxon>Aciditerrimonas</taxon>
    </lineage>
</organism>
<dbReference type="Proteomes" id="UP001589788">
    <property type="component" value="Unassembled WGS sequence"/>
</dbReference>
<evidence type="ECO:0000313" key="1">
    <source>
        <dbReference type="EMBL" id="MFC0083036.1"/>
    </source>
</evidence>